<reference evidence="1 2" key="1">
    <citation type="journal article" date="2018" name="Mol. Biol. Evol.">
        <title>Broad Genomic Sampling Reveals a Smut Pathogenic Ancestry of the Fungal Clade Ustilaginomycotina.</title>
        <authorList>
            <person name="Kijpornyongpan T."/>
            <person name="Mondo S.J."/>
            <person name="Barry K."/>
            <person name="Sandor L."/>
            <person name="Lee J."/>
            <person name="Lipzen A."/>
            <person name="Pangilinan J."/>
            <person name="LaButti K."/>
            <person name="Hainaut M."/>
            <person name="Henrissat B."/>
            <person name="Grigoriev I.V."/>
            <person name="Spatafora J.W."/>
            <person name="Aime M.C."/>
        </authorList>
    </citation>
    <scope>NUCLEOTIDE SEQUENCE [LARGE SCALE GENOMIC DNA]</scope>
    <source>
        <strain evidence="1 2">SA 807</strain>
    </source>
</reference>
<sequence>MADNQPPAEATMPDPQEAERKSKDGDQPDQQRQQQQQQQSTPHSQALSAAPTTSPPAVTLPTTPISTSFTFGQFSTPPRPLFGQLAAASPVAPPQSQQLPPQVRPEPLQATPQSQPASIVPVTAQDAKNDARSLDLPASIPIDELSLAIVSATEPPVFTTLSKDRIVSPDNDLILYLYSCVLQLPKLRRTLSKLELEKSERDAKEAVIQSSLKSLREKLAESEKQVEEQRSACLELKRERDSLSSEAASIQTQLAEALTHLENERREKDELRDQKLKIESELITLNSQSASLKHDVEVERRAKELITSEKDRLSAELTGVSAQLSTLRSSSESGIRHAADMRGKINQVEQEKRDILASLQREREESTRKALEIDTLLKRSREARQEISKLTSEVQETRSQANTAKFKVQGLEQELELTRKDASWAHAELSKASEAAAVFRSAKRAETVSLQAEVETFRQEAASAKSKLGSLQKAFDETTARLNQSTSKVAELQTRLATQEDSFRSEVGTQSRLVQLLKKRAQDAQSRVDELESQWEAVLEQCRVREEAARAETEDERSMREELERQKEELAEALDRLAEGVGIGSNAFGLSDDRSGYVDDDDLELDRDEQEVRSRSSTPRRSHSATGRNGPRLSSLGLGMSPTAAFASRIQKSGKTFSQVYTELARTQEELRRERLETSRLGGVLAQVMDELQDRAPQLQAQREETSRLAQELDDLSRQLALTSEERDSSTSEAKGLRLELDRVSRENSLMSQQLADFGRQVRALTKEIIIRDDPTAADRLEDDGTLLAELEAAIPIPEDGSSDSDTQSVITTQLVTFRSLSELCAQNARLIQVTRQLGAKMEDEERIHKAKLAEEESEVVGQAKEVILRLQEEIKSERYKCEELTRERDMFRHLCASGAKGFGTGDPEEAKKDEIQQTAAAANVGYASSNEYEALRQRYDALRDELATDTQRLKEEVHAARNEVGAANVQAAREKAAREAVEQRYQTLQQSYELQASELAELGRRAQQLHESVTSKEIASHSMEEQVIEAKSTAERLRSQVANLQAEKDLWKSTEAKLVEENRSMLIERGNLNELVRNTQAMQAELESRGNQVRSRLEQEVKRLEEANADLQEKLSSEMEMYRQLSLRRELESKDLHTRIDNAGNELSRAREALAVARTSAEHTQLRMDDLFKQLEAAKHKLAVFERREASSRDPASAQREPEVQFSREEQLEIELADLKSGRAAAEFGARQARAEVERARDALRVKEEELEAVNKTYADFQAASLANLTQKDAEIERLQEQVSSLTSEISAAQERIKTAESQIEKQQKEFAQEKRSLEDAIAELGSIEERAKAEQEDVRGQVRKFSSIAKEAQTKLEAEVKSKREVVQELNETKEHYSRSRAEVVELRSAKELADAEQVREKATWEALKAGLENEKVDLQRRIDDLVSQNSILHSHLETVNAQANQIRQAAAEPSLPTDMVLDEPAPVTTEESTTTAERGAGGDESASTDVKPSSSASATAGGSSKGTEELHTVIKYLRREKEIVDLQMELNKQETARLKQSLEHVNKTLEETRTQLGEERARVAKATGSTDQHAELLEKINELRVTRETNTTLKDEHERSTKRLGLLESQLQAANTEIEPLKEQLRAAQVELEACQAQLSIVQEDNKRWQARAQSLLETHGLGEELKKVEAEKAEAAKRVSEAMAKVEEQEKLTESVRAELQVSRSNFEKLREQVKARISMERKNMMEWQEKAVSLQKEKEVENAKIAEATQAHEAALAALREERDKLAAEKAAIEEAAAATREEHQALLLKQQEAPEAAAAGAAGAGGSGAVFDQDAIDRAVEEAQKKWDEIKAVLEAEKQTAIEARDKHLQKGREFLRNQRAAEAQARAHEATIAQLQKDFADNNAEAIERAVAERLSQQGQSKDAGESADAEALLAPLRARIAELEEALQKSETKIRELETQLVSRPAADGAASSSTGTATSEEIEQLKKKHAEELKAQETALAEKFLAQQKKAVESSTSIAQGGPSEEEIELKVQTRLKALEDERELGHAQAIKAAVEAKERELKAAHEENAKSRFEAGKNEANLRNTLMLKQRDNKIAKLVAEIAELKGGNTPPPSGSVTTANPTVVTNVPAKPSPSPTVGTLHVPSSTSNGTPVTAVMGATVPAGPAAQAPSGSNRPSVFGRGGSNAASRGRGGGNAGGGSNLPTRPTPATSTTAPTVTSIRGAAATGSTPSNVRGRGGSVRGGLGRGGNMGRGGSTMSPTTSPQIQASLGAGAKRKLSTSGPLAAAGGAGAAAGGPPGNQAANAAAGQGPNKKPRPAGGPVPLKRPGNNNNAGGAGGAGSS</sequence>
<dbReference type="Proteomes" id="UP000245626">
    <property type="component" value="Unassembled WGS sequence"/>
</dbReference>
<proteinExistence type="predicted"/>
<gene>
    <name evidence="1" type="ORF">IE53DRAFT_226421</name>
</gene>
<evidence type="ECO:0000313" key="2">
    <source>
        <dbReference type="Proteomes" id="UP000245626"/>
    </source>
</evidence>
<dbReference type="EMBL" id="KZ819746">
    <property type="protein sequence ID" value="PWN53009.1"/>
    <property type="molecule type" value="Genomic_DNA"/>
</dbReference>
<organism evidence="1 2">
    <name type="scientific">Violaceomyces palustris</name>
    <dbReference type="NCBI Taxonomy" id="1673888"/>
    <lineage>
        <taxon>Eukaryota</taxon>
        <taxon>Fungi</taxon>
        <taxon>Dikarya</taxon>
        <taxon>Basidiomycota</taxon>
        <taxon>Ustilaginomycotina</taxon>
        <taxon>Ustilaginomycetes</taxon>
        <taxon>Violaceomycetales</taxon>
        <taxon>Violaceomycetaceae</taxon>
        <taxon>Violaceomyces</taxon>
    </lineage>
</organism>
<evidence type="ECO:0000313" key="1">
    <source>
        <dbReference type="EMBL" id="PWN53009.1"/>
    </source>
</evidence>
<protein>
    <submittedName>
        <fullName evidence="1">Uncharacterized protein</fullName>
    </submittedName>
</protein>
<keyword evidence="2" id="KW-1185">Reference proteome</keyword>
<accession>A0ACD0P4M4</accession>
<name>A0ACD0P4M4_9BASI</name>